<proteinExistence type="predicted"/>
<dbReference type="AlphaFoldDB" id="A0A1F5E4M0"/>
<sequence>MEKRKYSDRAENLKKAVAKRRKKIKEMAIAYKGGKCCICDYHKCNTALDFHHRDDTKKSFGLSVRGLTRSWERTRKELDKCVLVCANCHREIHEGTTQLPVETSE</sequence>
<dbReference type="STRING" id="1797472.A2215_03685"/>
<gene>
    <name evidence="1" type="ORF">A2215_03685</name>
</gene>
<evidence type="ECO:0008006" key="3">
    <source>
        <dbReference type="Google" id="ProtNLM"/>
    </source>
</evidence>
<organism evidence="1 2">
    <name type="scientific">Candidatus Berkelbacteria bacterium RIFOXYA2_FULL_43_10</name>
    <dbReference type="NCBI Taxonomy" id="1797472"/>
    <lineage>
        <taxon>Bacteria</taxon>
        <taxon>Candidatus Berkelbacteria</taxon>
    </lineage>
</organism>
<evidence type="ECO:0000313" key="2">
    <source>
        <dbReference type="Proteomes" id="UP000178583"/>
    </source>
</evidence>
<reference evidence="1 2" key="1">
    <citation type="journal article" date="2016" name="Nat. Commun.">
        <title>Thousands of microbial genomes shed light on interconnected biogeochemical processes in an aquifer system.</title>
        <authorList>
            <person name="Anantharaman K."/>
            <person name="Brown C.T."/>
            <person name="Hug L.A."/>
            <person name="Sharon I."/>
            <person name="Castelle C.J."/>
            <person name="Probst A.J."/>
            <person name="Thomas B.C."/>
            <person name="Singh A."/>
            <person name="Wilkins M.J."/>
            <person name="Karaoz U."/>
            <person name="Brodie E.L."/>
            <person name="Williams K.H."/>
            <person name="Hubbard S.S."/>
            <person name="Banfield J.F."/>
        </authorList>
    </citation>
    <scope>NUCLEOTIDE SEQUENCE [LARGE SCALE GENOMIC DNA]</scope>
</reference>
<evidence type="ECO:0000313" key="1">
    <source>
        <dbReference type="EMBL" id="OGD62308.1"/>
    </source>
</evidence>
<dbReference type="Proteomes" id="UP000178583">
    <property type="component" value="Unassembled WGS sequence"/>
</dbReference>
<comment type="caution">
    <text evidence="1">The sequence shown here is derived from an EMBL/GenBank/DDBJ whole genome shotgun (WGS) entry which is preliminary data.</text>
</comment>
<dbReference type="EMBL" id="MEZY01000051">
    <property type="protein sequence ID" value="OGD62308.1"/>
    <property type="molecule type" value="Genomic_DNA"/>
</dbReference>
<name>A0A1F5E4M0_9BACT</name>
<accession>A0A1F5E4M0</accession>
<protein>
    <recommendedName>
        <fullName evidence="3">HNH nuclease domain-containing protein</fullName>
    </recommendedName>
</protein>